<reference evidence="2" key="2">
    <citation type="submission" date="2017-02" db="UniProtKB">
        <authorList>
            <consortium name="WormBaseParasite"/>
        </authorList>
    </citation>
    <scope>IDENTIFICATION</scope>
</reference>
<proteinExistence type="predicted"/>
<dbReference type="AlphaFoldDB" id="A0A0K0CZT0"/>
<organism evidence="1 2">
    <name type="scientific">Angiostrongylus cantonensis</name>
    <name type="common">Rat lungworm</name>
    <dbReference type="NCBI Taxonomy" id="6313"/>
    <lineage>
        <taxon>Eukaryota</taxon>
        <taxon>Metazoa</taxon>
        <taxon>Ecdysozoa</taxon>
        <taxon>Nematoda</taxon>
        <taxon>Chromadorea</taxon>
        <taxon>Rhabditida</taxon>
        <taxon>Rhabditina</taxon>
        <taxon>Rhabditomorpha</taxon>
        <taxon>Strongyloidea</taxon>
        <taxon>Metastrongylidae</taxon>
        <taxon>Angiostrongylus</taxon>
    </lineage>
</organism>
<dbReference type="WBParaSite" id="ACAC_0000326901-mRNA-1">
    <property type="protein sequence ID" value="ACAC_0000326901-mRNA-1"/>
    <property type="gene ID" value="ACAC_0000326901"/>
</dbReference>
<name>A0A0K0CZT0_ANGCA</name>
<accession>A0A0K0CZT0</accession>
<keyword evidence="1" id="KW-1185">Reference proteome</keyword>
<protein>
    <submittedName>
        <fullName evidence="2">Uncharacterized protein</fullName>
    </submittedName>
</protein>
<evidence type="ECO:0000313" key="2">
    <source>
        <dbReference type="WBParaSite" id="ACAC_0000326901-mRNA-1"/>
    </source>
</evidence>
<sequence length="71" mass="8024">MWLLTVYSRQNMSQMWHSVMLHETSNSVIPACRIDNQPTEIALKNEAYDGECRSADSAVHLKLEITSSGVE</sequence>
<evidence type="ECO:0000313" key="1">
    <source>
        <dbReference type="Proteomes" id="UP000035642"/>
    </source>
</evidence>
<dbReference type="Proteomes" id="UP000035642">
    <property type="component" value="Unassembled WGS sequence"/>
</dbReference>
<reference evidence="1" key="1">
    <citation type="submission" date="2012-09" db="EMBL/GenBank/DDBJ databases">
        <authorList>
            <person name="Martin A.A."/>
        </authorList>
    </citation>
    <scope>NUCLEOTIDE SEQUENCE</scope>
</reference>